<dbReference type="AlphaFoldDB" id="A0A0T5NXB4"/>
<keyword evidence="7" id="KW-0808">Transferase</keyword>
<dbReference type="GO" id="GO:0032259">
    <property type="term" value="P:methylation"/>
    <property type="evidence" value="ECO:0007669"/>
    <property type="project" value="UniProtKB-KW"/>
</dbReference>
<reference evidence="7 8" key="1">
    <citation type="submission" date="2015-04" db="EMBL/GenBank/DDBJ databases">
        <title>The draft genome sequence of Roseovarius sp.R12b.</title>
        <authorList>
            <person name="Li G."/>
            <person name="Lai Q."/>
            <person name="Shao Z."/>
            <person name="Yan P."/>
        </authorList>
    </citation>
    <scope>NUCLEOTIDE SEQUENCE [LARGE SCALE GENOMIC DNA]</scope>
    <source>
        <strain evidence="7 8">R12B</strain>
    </source>
</reference>
<proteinExistence type="predicted"/>
<evidence type="ECO:0000256" key="1">
    <source>
        <dbReference type="ARBA" id="ARBA00004370"/>
    </source>
</evidence>
<dbReference type="STRING" id="1641875.XM53_06480"/>
<dbReference type="Pfam" id="PF13664">
    <property type="entry name" value="DUF4149"/>
    <property type="match status" value="1"/>
</dbReference>
<dbReference type="Proteomes" id="UP000051295">
    <property type="component" value="Unassembled WGS sequence"/>
</dbReference>
<dbReference type="EMBL" id="LAXJ01000005">
    <property type="protein sequence ID" value="KRS13500.1"/>
    <property type="molecule type" value="Genomic_DNA"/>
</dbReference>
<gene>
    <name evidence="7" type="ORF">XM53_06480</name>
</gene>
<evidence type="ECO:0000256" key="2">
    <source>
        <dbReference type="ARBA" id="ARBA00022692"/>
    </source>
</evidence>
<evidence type="ECO:0000256" key="4">
    <source>
        <dbReference type="ARBA" id="ARBA00023136"/>
    </source>
</evidence>
<dbReference type="GO" id="GO:0008168">
    <property type="term" value="F:methyltransferase activity"/>
    <property type="evidence" value="ECO:0007669"/>
    <property type="project" value="UniProtKB-KW"/>
</dbReference>
<comment type="caution">
    <text evidence="7">The sequence shown here is derived from an EMBL/GenBank/DDBJ whole genome shotgun (WGS) entry which is preliminary data.</text>
</comment>
<evidence type="ECO:0000256" key="3">
    <source>
        <dbReference type="ARBA" id="ARBA00022989"/>
    </source>
</evidence>
<dbReference type="OrthoDB" id="5741001at2"/>
<name>A0A0T5NXB4_9RHOB</name>
<protein>
    <submittedName>
        <fullName evidence="7">3-demethylubiquinone-9 3-methyltransferase</fullName>
    </submittedName>
</protein>
<keyword evidence="7" id="KW-0830">Ubiquinone</keyword>
<dbReference type="PATRIC" id="fig|1641875.4.peg.3662"/>
<keyword evidence="4 5" id="KW-0472">Membrane</keyword>
<dbReference type="RefSeq" id="WP_057791512.1">
    <property type="nucleotide sequence ID" value="NZ_LAXJ01000005.1"/>
</dbReference>
<dbReference type="GO" id="GO:0016020">
    <property type="term" value="C:membrane"/>
    <property type="evidence" value="ECO:0007669"/>
    <property type="project" value="UniProtKB-SubCell"/>
</dbReference>
<evidence type="ECO:0000313" key="7">
    <source>
        <dbReference type="EMBL" id="KRS13500.1"/>
    </source>
</evidence>
<evidence type="ECO:0000256" key="5">
    <source>
        <dbReference type="SAM" id="Phobius"/>
    </source>
</evidence>
<keyword evidence="7" id="KW-0489">Methyltransferase</keyword>
<organism evidence="7 8">
    <name type="scientific">Roseovarius atlanticus</name>
    <dbReference type="NCBI Taxonomy" id="1641875"/>
    <lineage>
        <taxon>Bacteria</taxon>
        <taxon>Pseudomonadati</taxon>
        <taxon>Pseudomonadota</taxon>
        <taxon>Alphaproteobacteria</taxon>
        <taxon>Rhodobacterales</taxon>
        <taxon>Roseobacteraceae</taxon>
        <taxon>Roseovarius</taxon>
    </lineage>
</organism>
<feature type="transmembrane region" description="Helical" evidence="5">
    <location>
        <begin position="48"/>
        <end position="81"/>
    </location>
</feature>
<keyword evidence="3 5" id="KW-1133">Transmembrane helix</keyword>
<feature type="domain" description="TMEM205-like" evidence="6">
    <location>
        <begin position="7"/>
        <end position="99"/>
    </location>
</feature>
<comment type="subcellular location">
    <subcellularLocation>
        <location evidence="1">Membrane</location>
    </subcellularLocation>
</comment>
<keyword evidence="2 5" id="KW-0812">Transmembrane</keyword>
<evidence type="ECO:0000259" key="6">
    <source>
        <dbReference type="Pfam" id="PF13664"/>
    </source>
</evidence>
<feature type="transmembrane region" description="Helical" evidence="5">
    <location>
        <begin position="105"/>
        <end position="126"/>
    </location>
</feature>
<dbReference type="InterPro" id="IPR025423">
    <property type="entry name" value="TMEM205-like"/>
</dbReference>
<keyword evidence="8" id="KW-1185">Reference proteome</keyword>
<accession>A0A0T5NXB4</accession>
<evidence type="ECO:0000313" key="8">
    <source>
        <dbReference type="Proteomes" id="UP000051295"/>
    </source>
</evidence>
<sequence>MNILALLLTALLFGGMTLYAFGFAAFVLRALPEETARPLIRRAFPHFYLFVLGTAALAAVCAAFSDLLSTVILVVIALTTLYARQSLMPRINAATDAGHTKRFKLLHVFSVLITLAHIAGAAWAIIRLGVTL</sequence>